<dbReference type="EMBL" id="GL883079">
    <property type="protein sequence ID" value="EGF90449.1"/>
    <property type="molecule type" value="Genomic_DNA"/>
</dbReference>
<dbReference type="Proteomes" id="UP000006512">
    <property type="component" value="Unassembled WGS sequence"/>
</dbReference>
<gene>
    <name evidence="1" type="ORF">ABI_34710</name>
</gene>
<dbReference type="Gene3D" id="3.40.50.1000">
    <property type="entry name" value="HAD superfamily/HAD-like"/>
    <property type="match status" value="1"/>
</dbReference>
<dbReference type="SUPFAM" id="SSF56784">
    <property type="entry name" value="HAD-like"/>
    <property type="match status" value="1"/>
</dbReference>
<dbReference type="InterPro" id="IPR023214">
    <property type="entry name" value="HAD_sf"/>
</dbReference>
<sequence>MGLGKAILAKPGPFLGYLKTRDRGALKSRFLYNLLGDIHQTELEILIQAFVSVTGRSLFRPDAMTTWDSLPDSDVKRVIVTASPELLVGPLGALIGADRVIGTKLGFTADGRLKPELEGINCRGEEKMCRLRAVFGDDFDLDQAYGDTAGDHAMIAAARHGHYRVFKQKP</sequence>
<organism evidence="1 2">
    <name type="scientific">Asticcacaulis biprosthecium C19</name>
    <dbReference type="NCBI Taxonomy" id="715226"/>
    <lineage>
        <taxon>Bacteria</taxon>
        <taxon>Pseudomonadati</taxon>
        <taxon>Pseudomonadota</taxon>
        <taxon>Alphaproteobacteria</taxon>
        <taxon>Caulobacterales</taxon>
        <taxon>Caulobacteraceae</taxon>
        <taxon>Asticcacaulis</taxon>
    </lineage>
</organism>
<dbReference type="AlphaFoldDB" id="F4QQG2"/>
<dbReference type="InterPro" id="IPR036412">
    <property type="entry name" value="HAD-like_sf"/>
</dbReference>
<evidence type="ECO:0000313" key="2">
    <source>
        <dbReference type="Proteomes" id="UP000006512"/>
    </source>
</evidence>
<accession>F4QQG2</accession>
<dbReference type="NCBIfam" id="TIGR01488">
    <property type="entry name" value="HAD-SF-IB"/>
    <property type="match status" value="1"/>
</dbReference>
<protein>
    <submittedName>
        <fullName evidence="1">Protein cicA</fullName>
    </submittedName>
</protein>
<dbReference type="STRING" id="715226.ABI_34710"/>
<proteinExistence type="predicted"/>
<dbReference type="eggNOG" id="COG0560">
    <property type="taxonomic scope" value="Bacteria"/>
</dbReference>
<name>F4QQG2_9CAUL</name>
<reference evidence="2" key="1">
    <citation type="submission" date="2011-03" db="EMBL/GenBank/DDBJ databases">
        <title>Draft genome sequence of Brevundimonas diminuta.</title>
        <authorList>
            <person name="Brown P.J.B."/>
            <person name="Buechlein A."/>
            <person name="Hemmerich C."/>
            <person name="Brun Y.V."/>
        </authorList>
    </citation>
    <scope>NUCLEOTIDE SEQUENCE [LARGE SCALE GENOMIC DNA]</scope>
    <source>
        <strain evidence="2">C19</strain>
    </source>
</reference>
<dbReference type="Pfam" id="PF12710">
    <property type="entry name" value="HAD"/>
    <property type="match status" value="1"/>
</dbReference>
<dbReference type="HOGENOM" id="CLU_052657_2_3_5"/>
<keyword evidence="2" id="KW-1185">Reference proteome</keyword>
<evidence type="ECO:0000313" key="1">
    <source>
        <dbReference type="EMBL" id="EGF90449.1"/>
    </source>
</evidence>